<evidence type="ECO:0000313" key="7">
    <source>
        <dbReference type="Proteomes" id="UP000014500"/>
    </source>
</evidence>
<feature type="region of interest" description="Disordered" evidence="4">
    <location>
        <begin position="53"/>
        <end position="75"/>
    </location>
</feature>
<dbReference type="GO" id="GO:0003735">
    <property type="term" value="F:structural constituent of ribosome"/>
    <property type="evidence" value="ECO:0007669"/>
    <property type="project" value="InterPro"/>
</dbReference>
<feature type="domain" description="Large ribosomal subunit protein uL4 C-terminal" evidence="5">
    <location>
        <begin position="278"/>
        <end position="349"/>
    </location>
</feature>
<dbReference type="EMBL" id="JH431732">
    <property type="status" value="NOT_ANNOTATED_CDS"/>
    <property type="molecule type" value="Genomic_DNA"/>
</dbReference>
<reference evidence="6" key="2">
    <citation type="submission" date="2015-02" db="UniProtKB">
        <authorList>
            <consortium name="EnsemblMetazoa"/>
        </authorList>
    </citation>
    <scope>IDENTIFICATION</scope>
</reference>
<dbReference type="InterPro" id="IPR023574">
    <property type="entry name" value="Ribosomal_uL4_dom_sf"/>
</dbReference>
<evidence type="ECO:0000256" key="2">
    <source>
        <dbReference type="ARBA" id="ARBA00022980"/>
    </source>
</evidence>
<feature type="region of interest" description="Disordered" evidence="4">
    <location>
        <begin position="425"/>
        <end position="444"/>
    </location>
</feature>
<keyword evidence="7" id="KW-1185">Reference proteome</keyword>
<organism evidence="6 7">
    <name type="scientific">Strigamia maritima</name>
    <name type="common">European centipede</name>
    <name type="synonym">Geophilus maritimus</name>
    <dbReference type="NCBI Taxonomy" id="126957"/>
    <lineage>
        <taxon>Eukaryota</taxon>
        <taxon>Metazoa</taxon>
        <taxon>Ecdysozoa</taxon>
        <taxon>Arthropoda</taxon>
        <taxon>Myriapoda</taxon>
        <taxon>Chilopoda</taxon>
        <taxon>Pleurostigmophora</taxon>
        <taxon>Geophilomorpha</taxon>
        <taxon>Linotaeniidae</taxon>
        <taxon>Strigamia</taxon>
    </lineage>
</organism>
<proteinExistence type="inferred from homology"/>
<dbReference type="PhylomeDB" id="T1J057"/>
<evidence type="ECO:0000313" key="6">
    <source>
        <dbReference type="EnsemblMetazoa" id="SMAR006896-PA"/>
    </source>
</evidence>
<dbReference type="EnsemblMetazoa" id="SMAR006896-RA">
    <property type="protein sequence ID" value="SMAR006896-PA"/>
    <property type="gene ID" value="SMAR006896"/>
</dbReference>
<dbReference type="SUPFAM" id="SSF52166">
    <property type="entry name" value="Ribosomal protein L4"/>
    <property type="match status" value="1"/>
</dbReference>
<evidence type="ECO:0000256" key="4">
    <source>
        <dbReference type="SAM" id="MobiDB-lite"/>
    </source>
</evidence>
<dbReference type="Pfam" id="PF14374">
    <property type="entry name" value="Ribos_L4_asso_C"/>
    <property type="match status" value="1"/>
</dbReference>
<feature type="region of interest" description="Disordered" evidence="4">
    <location>
        <begin position="491"/>
        <end position="512"/>
    </location>
</feature>
<dbReference type="PANTHER" id="PTHR19431">
    <property type="entry name" value="60S RIBOSOMAL PROTEIN L4"/>
    <property type="match status" value="1"/>
</dbReference>
<keyword evidence="3" id="KW-0687">Ribonucleoprotein</keyword>
<dbReference type="Pfam" id="PF00573">
    <property type="entry name" value="Ribosomal_L4"/>
    <property type="match status" value="1"/>
</dbReference>
<dbReference type="OMA" id="CKANSKA"/>
<dbReference type="AlphaFoldDB" id="T1J057"/>
<dbReference type="STRING" id="126957.T1J057"/>
<sequence>MTTTCARPLINVYSEKNERSGVTISLPAVFRAPIRPDIVDFVHANLAKNRRQPYAVSKDAGHQTSAESWGTGRAVARIPRVRGGGTHRSGQGAFGNMCRGGRMFAPTKTWRRWHRKVNVNQRRYAMCSAIAASGIPALVMSKGHKIELTPEIPLVVSDKIQDITKTKQAVLFLKKLKAWVDIEKVYKSKRFRAGKGKMRNRRRIQRLGPLIVYGKDKGIKRAFRNIPGVDLIKVTCLNILKLAPGGHVGRFVIWTESAFRKLDSLYGTWRKESKLKTGYNLPMPKMTNSDLMRLLKSEEIRQVIGKPNKLRIRHVLKKNPLKNIRTMMRLNPYTAVQKRAAILNVAKQKRIRTIRYARKHKLEVVKDPKRTLRLQQRKLAHEKAGGKIDKHGRIVKKKRAPEDKTGPRRNKVVKVPSKKLKLLKKRQLAKRKSKAASSKSKSENLAAQAVVAAKVSAERFAARKVKIAAAKKTAPVAKKVVPAKVEKVAAKKEVKAKAPAPVAKKVAVKAKK</sequence>
<dbReference type="InterPro" id="IPR025755">
    <property type="entry name" value="Ribos_uL4_C_dom"/>
</dbReference>
<dbReference type="GO" id="GO:0005840">
    <property type="term" value="C:ribosome"/>
    <property type="evidence" value="ECO:0007669"/>
    <property type="project" value="UniProtKB-KW"/>
</dbReference>
<protein>
    <recommendedName>
        <fullName evidence="5">Large ribosomal subunit protein uL4 C-terminal domain-containing protein</fullName>
    </recommendedName>
</protein>
<dbReference type="FunFam" id="3.40.1370.10:FF:000002">
    <property type="entry name" value="60S ribosomal protein L4"/>
    <property type="match status" value="1"/>
</dbReference>
<feature type="compositionally biased region" description="Basic residues" evidence="4">
    <location>
        <begin position="425"/>
        <end position="434"/>
    </location>
</feature>
<evidence type="ECO:0000256" key="3">
    <source>
        <dbReference type="ARBA" id="ARBA00023274"/>
    </source>
</evidence>
<dbReference type="InterPro" id="IPR002136">
    <property type="entry name" value="Ribosomal_uL4"/>
</dbReference>
<dbReference type="GO" id="GO:0006412">
    <property type="term" value="P:translation"/>
    <property type="evidence" value="ECO:0007669"/>
    <property type="project" value="InterPro"/>
</dbReference>
<dbReference type="HOGENOM" id="CLU_026535_4_0_1"/>
<evidence type="ECO:0000256" key="1">
    <source>
        <dbReference type="ARBA" id="ARBA00010528"/>
    </source>
</evidence>
<keyword evidence="2" id="KW-0689">Ribosomal protein</keyword>
<comment type="similarity">
    <text evidence="1">Belongs to the universal ribosomal protein uL4 family.</text>
</comment>
<evidence type="ECO:0000259" key="5">
    <source>
        <dbReference type="Pfam" id="PF14374"/>
    </source>
</evidence>
<accession>T1J057</accession>
<reference evidence="7" key="1">
    <citation type="submission" date="2011-05" db="EMBL/GenBank/DDBJ databases">
        <authorList>
            <person name="Richards S.R."/>
            <person name="Qu J."/>
            <person name="Jiang H."/>
            <person name="Jhangiani S.N."/>
            <person name="Agravi P."/>
            <person name="Goodspeed R."/>
            <person name="Gross S."/>
            <person name="Mandapat C."/>
            <person name="Jackson L."/>
            <person name="Mathew T."/>
            <person name="Pu L."/>
            <person name="Thornton R."/>
            <person name="Saada N."/>
            <person name="Wilczek-Boney K.B."/>
            <person name="Lee S."/>
            <person name="Kovar C."/>
            <person name="Wu Y."/>
            <person name="Scherer S.E."/>
            <person name="Worley K.C."/>
            <person name="Muzny D.M."/>
            <person name="Gibbs R."/>
        </authorList>
    </citation>
    <scope>NUCLEOTIDE SEQUENCE</scope>
    <source>
        <strain evidence="7">Brora</strain>
    </source>
</reference>
<dbReference type="eggNOG" id="KOG1475">
    <property type="taxonomic scope" value="Eukaryota"/>
</dbReference>
<dbReference type="Gene3D" id="3.40.1370.10">
    <property type="match status" value="1"/>
</dbReference>
<dbReference type="Proteomes" id="UP000014500">
    <property type="component" value="Unassembled WGS sequence"/>
</dbReference>
<name>T1J057_STRMM</name>
<dbReference type="GO" id="GO:1990904">
    <property type="term" value="C:ribonucleoprotein complex"/>
    <property type="evidence" value="ECO:0007669"/>
    <property type="project" value="UniProtKB-KW"/>
</dbReference>
<dbReference type="InterPro" id="IPR045240">
    <property type="entry name" value="Ribosomal_uL4_euk/arch"/>
</dbReference>